<evidence type="ECO:0000313" key="4">
    <source>
        <dbReference type="Proteomes" id="UP000077881"/>
    </source>
</evidence>
<organism evidence="3 4">
    <name type="scientific">Lederbergia galactosidilytica</name>
    <dbReference type="NCBI Taxonomy" id="217031"/>
    <lineage>
        <taxon>Bacteria</taxon>
        <taxon>Bacillati</taxon>
        <taxon>Bacillota</taxon>
        <taxon>Bacilli</taxon>
        <taxon>Bacillales</taxon>
        <taxon>Bacillaceae</taxon>
        <taxon>Lederbergia</taxon>
    </lineage>
</organism>
<name>A0A177ZM75_9BACI</name>
<dbReference type="CDD" id="cd02440">
    <property type="entry name" value="AdoMet_MTases"/>
    <property type="match status" value="1"/>
</dbReference>
<dbReference type="Proteomes" id="UP000077881">
    <property type="component" value="Unassembled WGS sequence"/>
</dbReference>
<keyword evidence="4" id="KW-1185">Reference proteome</keyword>
<evidence type="ECO:0000256" key="1">
    <source>
        <dbReference type="ARBA" id="ARBA00022679"/>
    </source>
</evidence>
<dbReference type="AlphaFoldDB" id="A0A177ZM75"/>
<dbReference type="GO" id="GO:0008168">
    <property type="term" value="F:methyltransferase activity"/>
    <property type="evidence" value="ECO:0007669"/>
    <property type="project" value="UniProtKB-KW"/>
</dbReference>
<dbReference type="STRING" id="217031.ABB05_13855"/>
<reference evidence="3" key="1">
    <citation type="submission" date="2015-05" db="EMBL/GenBank/DDBJ databases">
        <title>Comparison of genome.</title>
        <authorList>
            <person name="Zheng Z."/>
            <person name="Sun M."/>
        </authorList>
    </citation>
    <scope>NUCLEOTIDE SEQUENCE [LARGE SCALE GENOMIC DNA]</scope>
    <source>
        <strain evidence="3">G25-74</strain>
    </source>
</reference>
<dbReference type="EMBL" id="LDJR01000054">
    <property type="protein sequence ID" value="OAK69056.1"/>
    <property type="molecule type" value="Genomic_DNA"/>
</dbReference>
<sequence length="201" mass="23039">MNSKWHERFSTEEYFYGKEPNLFLVQAEQRLPKGKILCIAEGEGRNSVFLASKGYDVTAWDFAQSGIEKTKKLAEDRGVVVKTEWHDLTDVVWEEEEWDAIIHIFGHFPPPVFTRTMAGIRKALKPGGYYVSELYTKEQLDYGTGGPKEREFLCDPGTLLAQFSDYFIHHFYVGEVERIEGQGHSGLAHVAQSIFQKRASR</sequence>
<dbReference type="PANTHER" id="PTHR43861">
    <property type="entry name" value="TRANS-ACONITATE 2-METHYLTRANSFERASE-RELATED"/>
    <property type="match status" value="1"/>
</dbReference>
<dbReference type="OrthoDB" id="9804312at2"/>
<dbReference type="Gene3D" id="3.40.50.150">
    <property type="entry name" value="Vaccinia Virus protein VP39"/>
    <property type="match status" value="1"/>
</dbReference>
<dbReference type="GO" id="GO:0032259">
    <property type="term" value="P:methylation"/>
    <property type="evidence" value="ECO:0007669"/>
    <property type="project" value="UniProtKB-KW"/>
</dbReference>
<dbReference type="PATRIC" id="fig|217031.6.peg.2983"/>
<keyword evidence="1 3" id="KW-0808">Transferase</keyword>
<dbReference type="PANTHER" id="PTHR43861:SF3">
    <property type="entry name" value="PUTATIVE (AFU_ORTHOLOGUE AFUA_2G14390)-RELATED"/>
    <property type="match status" value="1"/>
</dbReference>
<gene>
    <name evidence="3" type="ORF">ABB05_13855</name>
</gene>
<proteinExistence type="predicted"/>
<dbReference type="InterPro" id="IPR029063">
    <property type="entry name" value="SAM-dependent_MTases_sf"/>
</dbReference>
<dbReference type="Pfam" id="PF13649">
    <property type="entry name" value="Methyltransf_25"/>
    <property type="match status" value="1"/>
</dbReference>
<dbReference type="RefSeq" id="WP_057984406.1">
    <property type="nucleotide sequence ID" value="NZ_JAGGKH010000005.1"/>
</dbReference>
<accession>A0A177ZM75</accession>
<dbReference type="InterPro" id="IPR041698">
    <property type="entry name" value="Methyltransf_25"/>
</dbReference>
<evidence type="ECO:0000259" key="2">
    <source>
        <dbReference type="Pfam" id="PF13649"/>
    </source>
</evidence>
<keyword evidence="3" id="KW-0489">Methyltransferase</keyword>
<comment type="caution">
    <text evidence="3">The sequence shown here is derived from an EMBL/GenBank/DDBJ whole genome shotgun (WGS) entry which is preliminary data.</text>
</comment>
<feature type="domain" description="Methyltransferase" evidence="2">
    <location>
        <begin position="36"/>
        <end position="128"/>
    </location>
</feature>
<dbReference type="SUPFAM" id="SSF53335">
    <property type="entry name" value="S-adenosyl-L-methionine-dependent methyltransferases"/>
    <property type="match status" value="1"/>
</dbReference>
<evidence type="ECO:0000313" key="3">
    <source>
        <dbReference type="EMBL" id="OAK69056.1"/>
    </source>
</evidence>
<protein>
    <submittedName>
        <fullName evidence="3">Tellurite resistance methyltransferase TehB</fullName>
    </submittedName>
</protein>